<dbReference type="EC" id="3.4.-.-" evidence="15"/>
<dbReference type="InterPro" id="IPR053975">
    <property type="entry name" value="PFF1_C"/>
</dbReference>
<dbReference type="GO" id="GO:0008235">
    <property type="term" value="F:metalloexopeptidase activity"/>
    <property type="evidence" value="ECO:0007669"/>
    <property type="project" value="InterPro"/>
</dbReference>
<comment type="similarity">
    <text evidence="4 15">Belongs to the peptidase M28 family.</text>
</comment>
<evidence type="ECO:0000256" key="9">
    <source>
        <dbReference type="ARBA" id="ARBA00022801"/>
    </source>
</evidence>
<evidence type="ECO:0000256" key="11">
    <source>
        <dbReference type="ARBA" id="ARBA00022989"/>
    </source>
</evidence>
<name>A0A0H2RBF7_9AGAM</name>
<dbReference type="Gene3D" id="3.40.630.10">
    <property type="entry name" value="Zn peptidases"/>
    <property type="match status" value="1"/>
</dbReference>
<evidence type="ECO:0000256" key="3">
    <source>
        <dbReference type="ARBA" id="ARBA00004128"/>
    </source>
</evidence>
<evidence type="ECO:0000259" key="19">
    <source>
        <dbReference type="Pfam" id="PF22251"/>
    </source>
</evidence>
<organism evidence="20 21">
    <name type="scientific">Schizopora paradoxa</name>
    <dbReference type="NCBI Taxonomy" id="27342"/>
    <lineage>
        <taxon>Eukaryota</taxon>
        <taxon>Fungi</taxon>
        <taxon>Dikarya</taxon>
        <taxon>Basidiomycota</taxon>
        <taxon>Agaricomycotina</taxon>
        <taxon>Agaricomycetes</taxon>
        <taxon>Hymenochaetales</taxon>
        <taxon>Schizoporaceae</taxon>
        <taxon>Schizopora</taxon>
    </lineage>
</organism>
<dbReference type="FunCoup" id="A0A0H2RBF7">
    <property type="interactions" value="25"/>
</dbReference>
<evidence type="ECO:0000313" key="21">
    <source>
        <dbReference type="Proteomes" id="UP000053477"/>
    </source>
</evidence>
<feature type="transmembrane region" description="Helical" evidence="16">
    <location>
        <begin position="377"/>
        <end position="400"/>
    </location>
</feature>
<feature type="transmembrane region" description="Helical" evidence="16">
    <location>
        <begin position="546"/>
        <end position="575"/>
    </location>
</feature>
<comment type="function">
    <text evidence="2">May be involved in vacuolar sorting and osmoregulation.</text>
</comment>
<keyword evidence="9 15" id="KW-0378">Hydrolase</keyword>
<feature type="transmembrane region" description="Helical" evidence="16">
    <location>
        <begin position="412"/>
        <end position="433"/>
    </location>
</feature>
<keyword evidence="11 16" id="KW-1133">Transmembrane helix</keyword>
<gene>
    <name evidence="20" type="ORF">SCHPADRAFT_879713</name>
</gene>
<keyword evidence="8 15" id="KW-0479">Metal-binding</keyword>
<keyword evidence="7 16" id="KW-0812">Transmembrane</keyword>
<evidence type="ECO:0000256" key="15">
    <source>
        <dbReference type="RuleBase" id="RU361240"/>
    </source>
</evidence>
<feature type="domain" description="Vacuolar membrane protease transmembrane" evidence="19">
    <location>
        <begin position="380"/>
        <end position="533"/>
    </location>
</feature>
<protein>
    <recommendedName>
        <fullName evidence="15">Peptide hydrolase</fullName>
        <ecNumber evidence="15">3.4.-.-</ecNumber>
    </recommendedName>
</protein>
<evidence type="ECO:0000256" key="1">
    <source>
        <dbReference type="ARBA" id="ARBA00001947"/>
    </source>
</evidence>
<dbReference type="AlphaFoldDB" id="A0A0H2RBF7"/>
<comment type="subcellular location">
    <subcellularLocation>
        <location evidence="3">Vacuole membrane</location>
        <topology evidence="3">Multi-pass membrane protein</topology>
    </subcellularLocation>
</comment>
<dbReference type="EMBL" id="KQ086065">
    <property type="protein sequence ID" value="KLO09154.1"/>
    <property type="molecule type" value="Genomic_DNA"/>
</dbReference>
<dbReference type="GO" id="GO:0005774">
    <property type="term" value="C:vacuolar membrane"/>
    <property type="evidence" value="ECO:0007669"/>
    <property type="project" value="UniProtKB-SubCell"/>
</dbReference>
<evidence type="ECO:0000256" key="14">
    <source>
        <dbReference type="ARBA" id="ARBA00023180"/>
    </source>
</evidence>
<dbReference type="STRING" id="27342.A0A0H2RBF7"/>
<keyword evidence="12" id="KW-0482">Metalloprotease</keyword>
<evidence type="ECO:0000256" key="4">
    <source>
        <dbReference type="ARBA" id="ARBA00010918"/>
    </source>
</evidence>
<evidence type="ECO:0000259" key="18">
    <source>
        <dbReference type="Pfam" id="PF22250"/>
    </source>
</evidence>
<dbReference type="CDD" id="cd03875">
    <property type="entry name" value="M28_Fxna_like"/>
    <property type="match status" value="1"/>
</dbReference>
<feature type="transmembrane region" description="Helical" evidence="16">
    <location>
        <begin position="445"/>
        <end position="465"/>
    </location>
</feature>
<dbReference type="OrthoDB" id="76293at2759"/>
<evidence type="ECO:0000313" key="20">
    <source>
        <dbReference type="EMBL" id="KLO09154.1"/>
    </source>
</evidence>
<dbReference type="Pfam" id="PF22251">
    <property type="entry name" value="PFF1_TM"/>
    <property type="match status" value="1"/>
</dbReference>
<dbReference type="InParanoid" id="A0A0H2RBF7"/>
<accession>A0A0H2RBF7</accession>
<dbReference type="SUPFAM" id="SSF53187">
    <property type="entry name" value="Zn-dependent exopeptidases"/>
    <property type="match status" value="1"/>
</dbReference>
<feature type="domain" description="Vacuolar membrane protease C-terminal" evidence="18">
    <location>
        <begin position="642"/>
        <end position="842"/>
    </location>
</feature>
<dbReference type="GO" id="GO:0006508">
    <property type="term" value="P:proteolysis"/>
    <property type="evidence" value="ECO:0007669"/>
    <property type="project" value="UniProtKB-KW"/>
</dbReference>
<evidence type="ECO:0000256" key="2">
    <source>
        <dbReference type="ARBA" id="ARBA00003273"/>
    </source>
</evidence>
<dbReference type="PANTHER" id="PTHR12147:SF58">
    <property type="entry name" value="VACUOLAR MEMBRANE PROTEASE"/>
    <property type="match status" value="1"/>
</dbReference>
<dbReference type="Pfam" id="PF04389">
    <property type="entry name" value="Peptidase_M28"/>
    <property type="match status" value="1"/>
</dbReference>
<keyword evidence="21" id="KW-1185">Reference proteome</keyword>
<keyword evidence="10 15" id="KW-0862">Zinc</keyword>
<dbReference type="InterPro" id="IPR048024">
    <property type="entry name" value="Fxna-like_M28_dom"/>
</dbReference>
<dbReference type="PANTHER" id="PTHR12147">
    <property type="entry name" value="METALLOPEPTIDASE M28 FAMILY MEMBER"/>
    <property type="match status" value="1"/>
</dbReference>
<evidence type="ECO:0000256" key="8">
    <source>
        <dbReference type="ARBA" id="ARBA00022723"/>
    </source>
</evidence>
<feature type="domain" description="Peptidase M28" evidence="17">
    <location>
        <begin position="120"/>
        <end position="300"/>
    </location>
</feature>
<evidence type="ECO:0000256" key="5">
    <source>
        <dbReference type="ARBA" id="ARBA00022554"/>
    </source>
</evidence>
<feature type="transmembrane region" description="Helical" evidence="16">
    <location>
        <begin position="471"/>
        <end position="492"/>
    </location>
</feature>
<dbReference type="InterPro" id="IPR045175">
    <property type="entry name" value="M28_fam"/>
</dbReference>
<dbReference type="Pfam" id="PF22250">
    <property type="entry name" value="PFF1_C"/>
    <property type="match status" value="1"/>
</dbReference>
<keyword evidence="5" id="KW-0926">Vacuole</keyword>
<proteinExistence type="inferred from homology"/>
<evidence type="ECO:0000256" key="10">
    <source>
        <dbReference type="ARBA" id="ARBA00022833"/>
    </source>
</evidence>
<dbReference type="GO" id="GO:0046872">
    <property type="term" value="F:metal ion binding"/>
    <property type="evidence" value="ECO:0007669"/>
    <property type="project" value="UniProtKB-KW"/>
</dbReference>
<keyword evidence="13 16" id="KW-0472">Membrane</keyword>
<dbReference type="Proteomes" id="UP000053477">
    <property type="component" value="Unassembled WGS sequence"/>
</dbReference>
<reference evidence="20 21" key="1">
    <citation type="submission" date="2015-04" db="EMBL/GenBank/DDBJ databases">
        <title>Complete genome sequence of Schizopora paradoxa KUC8140, a cosmopolitan wood degrader in East Asia.</title>
        <authorList>
            <consortium name="DOE Joint Genome Institute"/>
            <person name="Min B."/>
            <person name="Park H."/>
            <person name="Jang Y."/>
            <person name="Kim J.-J."/>
            <person name="Kim K.H."/>
            <person name="Pangilinan J."/>
            <person name="Lipzen A."/>
            <person name="Riley R."/>
            <person name="Grigoriev I.V."/>
            <person name="Spatafora J.W."/>
            <person name="Choi I.-G."/>
        </authorList>
    </citation>
    <scope>NUCLEOTIDE SEQUENCE [LARGE SCALE GENOMIC DNA]</scope>
    <source>
        <strain evidence="20 21">KUC8140</strain>
    </source>
</reference>
<evidence type="ECO:0000256" key="6">
    <source>
        <dbReference type="ARBA" id="ARBA00022670"/>
    </source>
</evidence>
<sequence length="850" mass="93904">MRDKLASVFAFRKTPTTVALVVVYAAIFLTLILTDDVATIPKPSRQRGLNLDDAYADLHQIAGLPHQNDVVRDFILDRVNDIARKSDIVHVDDDRTTNVTFSLSVNTNNTRYGTYFESLNILVKVDGSKPDLPGVLLSAHFDSSPTAPGATDDGIATVTAIQLVDYFSRNRPKRTVVFNINDAEEDGLNGAMAYLEHPWSKLTDTFLNLEGAGAGGRPLLLRTSSTRLAKAFGKVSHPHGLISTADAFAAGVVKSSTDYSVYRRGGFGGLDYTFYRKRSKYHTMEDTIPSLGGKSALWQMMESTLQISEALANDEKSSSRDASAPLYFDIFGEAFVVTTLHTFYIINILLLVFGPLLVGGLSYAAHRKGKLYWTRRGWGRAPVAFVVCAVVTLAFGKLYARVKPFAVYSAPASVLISLLALSLLCYSVTLEVFSYFRPLPQQRSAILLENFVFWWILLVVDTVFIQNSKIGALYFFTFFYAGTLAALLVGLLEHFELPASLPTKERRKAVNNVMNGAGDHTDERTPLLGQNGHTLKKEDVDEDNEIGLWLLQLLLSVPFPVILASQLAIVFLHALRQGLTDGTSPSSVYLGTAFFAVLIFMPMLPFAHKLHRGVTIVTVIVFACTTLYNVSTFPFSQNDPFRVFFQQKINLDTGVNEVMLTGVEPWVSNSIMPEVPSSWSKEAELTCGKLDVDFRAMLPYCSWHGPPPSVAPGNTSTWMSVNVTKEAPGMGTISIRAPTSRGCRLYFNQDTPATTMSVRGGSGRIRPDFPLPEGGMWEAHLWSRTWDRTFDVSVVWADGEKPLKGRASCLWHDRAGVAAFEEVMAFLPSWALVSNRGAGLLEGWKEFEIR</sequence>
<evidence type="ECO:0000259" key="17">
    <source>
        <dbReference type="Pfam" id="PF04389"/>
    </source>
</evidence>
<evidence type="ECO:0000256" key="12">
    <source>
        <dbReference type="ARBA" id="ARBA00023049"/>
    </source>
</evidence>
<feature type="transmembrane region" description="Helical" evidence="16">
    <location>
        <begin position="343"/>
        <end position="365"/>
    </location>
</feature>
<feature type="transmembrane region" description="Helical" evidence="16">
    <location>
        <begin position="587"/>
        <end position="607"/>
    </location>
</feature>
<feature type="transmembrane region" description="Helical" evidence="16">
    <location>
        <begin position="614"/>
        <end position="635"/>
    </location>
</feature>
<keyword evidence="6 15" id="KW-0645">Protease</keyword>
<evidence type="ECO:0000256" key="7">
    <source>
        <dbReference type="ARBA" id="ARBA00022692"/>
    </source>
</evidence>
<dbReference type="InterPro" id="IPR007484">
    <property type="entry name" value="Peptidase_M28"/>
</dbReference>
<keyword evidence="14" id="KW-0325">Glycoprotein</keyword>
<comment type="cofactor">
    <cofactor evidence="1">
        <name>Zn(2+)</name>
        <dbReference type="ChEBI" id="CHEBI:29105"/>
    </cofactor>
</comment>
<dbReference type="InterPro" id="IPR053976">
    <property type="entry name" value="PFF1_TM"/>
</dbReference>
<evidence type="ECO:0000256" key="13">
    <source>
        <dbReference type="ARBA" id="ARBA00023136"/>
    </source>
</evidence>
<evidence type="ECO:0000256" key="16">
    <source>
        <dbReference type="SAM" id="Phobius"/>
    </source>
</evidence>